<reference evidence="2 3" key="1">
    <citation type="journal article" date="2020" name="Biotechnol. Biofuels">
        <title>New insights from the biogas microbiome by comprehensive genome-resolved metagenomics of nearly 1600 species originating from multiple anaerobic digesters.</title>
        <authorList>
            <person name="Campanaro S."/>
            <person name="Treu L."/>
            <person name="Rodriguez-R L.M."/>
            <person name="Kovalovszki A."/>
            <person name="Ziels R.M."/>
            <person name="Maus I."/>
            <person name="Zhu X."/>
            <person name="Kougias P.G."/>
            <person name="Basile A."/>
            <person name="Luo G."/>
            <person name="Schluter A."/>
            <person name="Konstantinidis K.T."/>
            <person name="Angelidaki I."/>
        </authorList>
    </citation>
    <scope>NUCLEOTIDE SEQUENCE [LARGE SCALE GENOMIC DNA]</scope>
    <source>
        <strain evidence="2">AS27yjCOA_65</strain>
    </source>
</reference>
<dbReference type="Proteomes" id="UP000524246">
    <property type="component" value="Unassembled WGS sequence"/>
</dbReference>
<accession>A0A7X9IM75</accession>
<keyword evidence="1" id="KW-0812">Transmembrane</keyword>
<dbReference type="CDD" id="cd00865">
    <property type="entry name" value="PEBP_bact_arch"/>
    <property type="match status" value="1"/>
</dbReference>
<evidence type="ECO:0000313" key="2">
    <source>
        <dbReference type="EMBL" id="NMC63735.1"/>
    </source>
</evidence>
<dbReference type="EMBL" id="JAAZON010000515">
    <property type="protein sequence ID" value="NMC63735.1"/>
    <property type="molecule type" value="Genomic_DNA"/>
</dbReference>
<dbReference type="Pfam" id="PF01161">
    <property type="entry name" value="PBP"/>
    <property type="match status" value="1"/>
</dbReference>
<dbReference type="SUPFAM" id="SSF49777">
    <property type="entry name" value="PEBP-like"/>
    <property type="match status" value="1"/>
</dbReference>
<evidence type="ECO:0000256" key="1">
    <source>
        <dbReference type="SAM" id="Phobius"/>
    </source>
</evidence>
<name>A0A7X9IM75_9DELT</name>
<dbReference type="InterPro" id="IPR036610">
    <property type="entry name" value="PEBP-like_sf"/>
</dbReference>
<gene>
    <name evidence="2" type="ORF">GYA55_11285</name>
</gene>
<dbReference type="AlphaFoldDB" id="A0A7X9IM75"/>
<dbReference type="PANTHER" id="PTHR30289:SF1">
    <property type="entry name" value="PEBP (PHOSPHATIDYLETHANOLAMINE-BINDING PROTEIN) FAMILY PROTEIN"/>
    <property type="match status" value="1"/>
</dbReference>
<organism evidence="2 3">
    <name type="scientific">SAR324 cluster bacterium</name>
    <dbReference type="NCBI Taxonomy" id="2024889"/>
    <lineage>
        <taxon>Bacteria</taxon>
        <taxon>Deltaproteobacteria</taxon>
        <taxon>SAR324 cluster</taxon>
    </lineage>
</organism>
<keyword evidence="1" id="KW-1133">Transmembrane helix</keyword>
<protein>
    <submittedName>
        <fullName evidence="2">YbhB/YbcL family Raf kinase inhibitor-like protein</fullName>
    </submittedName>
</protein>
<proteinExistence type="predicted"/>
<keyword evidence="1" id="KW-0472">Membrane</keyword>
<sequence length="191" mass="21161">MSRRQIASLQYLSLIKVICCIVVVLSLNEISTGSPKMEIISTAFKHNDQIPRRYTGEGDDVSPRLEWSSPPPEAKELALICDDPDAPSKEAWVHWVLYKIPLGVHEIPEARPQEPSLTEPPGALQGKNSWGSLGYRGPMPPPGHGTHHYYFKLFALDKAMDLKPGLDKAGLLNAIKGHVIAETCLIGTYRR</sequence>
<dbReference type="InterPro" id="IPR008914">
    <property type="entry name" value="PEBP"/>
</dbReference>
<dbReference type="PANTHER" id="PTHR30289">
    <property type="entry name" value="UNCHARACTERIZED PROTEIN YBCL-RELATED"/>
    <property type="match status" value="1"/>
</dbReference>
<dbReference type="InterPro" id="IPR005247">
    <property type="entry name" value="YbhB_YbcL/LppC-like"/>
</dbReference>
<dbReference type="NCBIfam" id="TIGR00481">
    <property type="entry name" value="YbhB/YbcL family Raf kinase inhibitor-like protein"/>
    <property type="match status" value="1"/>
</dbReference>
<dbReference type="Gene3D" id="3.90.280.10">
    <property type="entry name" value="PEBP-like"/>
    <property type="match status" value="1"/>
</dbReference>
<comment type="caution">
    <text evidence="2">The sequence shown here is derived from an EMBL/GenBank/DDBJ whole genome shotgun (WGS) entry which is preliminary data.</text>
</comment>
<evidence type="ECO:0000313" key="3">
    <source>
        <dbReference type="Proteomes" id="UP000524246"/>
    </source>
</evidence>
<feature type="transmembrane region" description="Helical" evidence="1">
    <location>
        <begin position="6"/>
        <end position="27"/>
    </location>
</feature>